<evidence type="ECO:0000313" key="2">
    <source>
        <dbReference type="EMBL" id="KGM89532.1"/>
    </source>
</evidence>
<comment type="caution">
    <text evidence="2">The sequence shown here is derived from an EMBL/GenBank/DDBJ whole genome shotgun (WGS) entry which is preliminary data.</text>
</comment>
<proteinExistence type="predicted"/>
<dbReference type="Pfam" id="PF07362">
    <property type="entry name" value="CcdA"/>
    <property type="match status" value="1"/>
</dbReference>
<protein>
    <submittedName>
        <fullName evidence="2">Post-segregation antitoxin (Ccd killing mechanism protein) encoded by the F plasmid</fullName>
    </submittedName>
</protein>
<dbReference type="EMBL" id="AONH01000001">
    <property type="protein sequence ID" value="KGM89532.1"/>
    <property type="molecule type" value="Genomic_DNA"/>
</dbReference>
<dbReference type="eggNOG" id="COG5302">
    <property type="taxonomic scope" value="Bacteria"/>
</dbReference>
<evidence type="ECO:0000313" key="3">
    <source>
        <dbReference type="Proteomes" id="UP000030021"/>
    </source>
</evidence>
<dbReference type="AlphaFoldDB" id="A0A0A0HNX8"/>
<dbReference type="HOGENOM" id="CLU_157097_3_2_5"/>
<reference evidence="2 3" key="1">
    <citation type="submission" date="2013-01" db="EMBL/GenBank/DDBJ databases">
        <authorList>
            <person name="Fiebig A."/>
            <person name="Goeker M."/>
            <person name="Klenk H.-P.P."/>
        </authorList>
    </citation>
    <scope>NUCLEOTIDE SEQUENCE [LARGE SCALE GENOMIC DNA]</scope>
    <source>
        <strain evidence="2 3">DSM 17069</strain>
    </source>
</reference>
<accession>A0A0A0HNX8</accession>
<dbReference type="RefSeq" id="WP_037276069.1">
    <property type="nucleotide sequence ID" value="NZ_KN293991.1"/>
</dbReference>
<name>A0A0A0HNX8_9RHOB</name>
<dbReference type="PATRIC" id="fig|1288298.3.peg.123"/>
<gene>
    <name evidence="2" type="ORF">rosmuc_00124</name>
</gene>
<dbReference type="Proteomes" id="UP000030021">
    <property type="component" value="Unassembled WGS sequence"/>
</dbReference>
<evidence type="ECO:0000256" key="1">
    <source>
        <dbReference type="ARBA" id="ARBA00022649"/>
    </source>
</evidence>
<organism evidence="2 3">
    <name type="scientific">Roseovarius mucosus DSM 17069</name>
    <dbReference type="NCBI Taxonomy" id="1288298"/>
    <lineage>
        <taxon>Bacteria</taxon>
        <taxon>Pseudomonadati</taxon>
        <taxon>Pseudomonadota</taxon>
        <taxon>Alphaproteobacteria</taxon>
        <taxon>Rhodobacterales</taxon>
        <taxon>Roseobacteraceae</taxon>
        <taxon>Roseovarius</taxon>
    </lineage>
</organism>
<dbReference type="InterPro" id="IPR009956">
    <property type="entry name" value="Post-segregation_anti-tox_CcdA"/>
</dbReference>
<dbReference type="OrthoDB" id="7874826at2"/>
<sequence>MPRSAREKQRTNITVDAGLLSEARALNLNVSSISEAALARAVRTEQARAWTEENAEAIEARRIWSAGNALPLAEYQVLKTD</sequence>
<keyword evidence="1" id="KW-1277">Toxin-antitoxin system</keyword>